<dbReference type="AlphaFoldDB" id="A0AAE7DDM8"/>
<protein>
    <submittedName>
        <fullName evidence="7">Acyltransferase</fullName>
    </submittedName>
</protein>
<gene>
    <name evidence="7" type="ORF">HGP31_09015</name>
</gene>
<keyword evidence="2" id="KW-0441">Lipid A biosynthesis</keyword>
<name>A0AAE7DDM8_9PSED</name>
<keyword evidence="6 7" id="KW-0012">Acyltransferase</keyword>
<keyword evidence="3" id="KW-0808">Transferase</keyword>
<dbReference type="GO" id="GO:0016020">
    <property type="term" value="C:membrane"/>
    <property type="evidence" value="ECO:0007669"/>
    <property type="project" value="GOC"/>
</dbReference>
<evidence type="ECO:0000256" key="1">
    <source>
        <dbReference type="ARBA" id="ARBA00022516"/>
    </source>
</evidence>
<evidence type="ECO:0000256" key="4">
    <source>
        <dbReference type="ARBA" id="ARBA00022737"/>
    </source>
</evidence>
<dbReference type="InterPro" id="IPR051159">
    <property type="entry name" value="Hexapeptide_acetyltransf"/>
</dbReference>
<dbReference type="EMBL" id="CP051487">
    <property type="protein sequence ID" value="QJC78446.1"/>
    <property type="molecule type" value="Genomic_DNA"/>
</dbReference>
<evidence type="ECO:0000256" key="6">
    <source>
        <dbReference type="ARBA" id="ARBA00023315"/>
    </source>
</evidence>
<dbReference type="InterPro" id="IPR001451">
    <property type="entry name" value="Hexapep"/>
</dbReference>
<dbReference type="InterPro" id="IPR011004">
    <property type="entry name" value="Trimer_LpxA-like_sf"/>
</dbReference>
<dbReference type="GO" id="GO:0016746">
    <property type="term" value="F:acyltransferase activity"/>
    <property type="evidence" value="ECO:0007669"/>
    <property type="project" value="UniProtKB-KW"/>
</dbReference>
<keyword evidence="5" id="KW-0443">Lipid metabolism</keyword>
<evidence type="ECO:0000256" key="5">
    <source>
        <dbReference type="ARBA" id="ARBA00023098"/>
    </source>
</evidence>
<dbReference type="Proteomes" id="UP000501367">
    <property type="component" value="Chromosome"/>
</dbReference>
<keyword evidence="1" id="KW-0444">Lipid biosynthesis</keyword>
<proteinExistence type="predicted"/>
<dbReference type="SUPFAM" id="SSF51161">
    <property type="entry name" value="Trimeric LpxA-like enzymes"/>
    <property type="match status" value="1"/>
</dbReference>
<dbReference type="Gene3D" id="2.160.10.10">
    <property type="entry name" value="Hexapeptide repeat proteins"/>
    <property type="match status" value="1"/>
</dbReference>
<dbReference type="Pfam" id="PF00132">
    <property type="entry name" value="Hexapep"/>
    <property type="match status" value="1"/>
</dbReference>
<keyword evidence="4" id="KW-0677">Repeat</keyword>
<dbReference type="KEGG" id="pum:HGP31_09015"/>
<evidence type="ECO:0000313" key="8">
    <source>
        <dbReference type="Proteomes" id="UP000501367"/>
    </source>
</evidence>
<evidence type="ECO:0000256" key="2">
    <source>
        <dbReference type="ARBA" id="ARBA00022556"/>
    </source>
</evidence>
<dbReference type="PROSITE" id="PS00101">
    <property type="entry name" value="HEXAPEP_TRANSFERASES"/>
    <property type="match status" value="1"/>
</dbReference>
<sequence length="199" mass="21033">MPITVIDSGLNNKISIDSDSNAKSNARISVSGNDNVVMIDSGCVFKEASIRVGNNCSITISKNCSMNKVDIYCVDSAQIKIGEGVSCTFQSKIYAHEPASITIGEKCLIANNVLMMASDMHTIYDIETGERINQAGDIKIGNHVWLAAGVNVMKGVTIGQDSVIGAGSIVTTAIPNNCVAVGSPARVVRTGTNWRPDLI</sequence>
<dbReference type="RefSeq" id="WP_168757500.1">
    <property type="nucleotide sequence ID" value="NZ_CP051487.1"/>
</dbReference>
<dbReference type="PANTHER" id="PTHR23416">
    <property type="entry name" value="SIALIC ACID SYNTHASE-RELATED"/>
    <property type="match status" value="1"/>
</dbReference>
<dbReference type="CDD" id="cd04647">
    <property type="entry name" value="LbH_MAT_like"/>
    <property type="match status" value="1"/>
</dbReference>
<dbReference type="GeneID" id="72193714"/>
<accession>A0AAE7DDM8</accession>
<dbReference type="InterPro" id="IPR018357">
    <property type="entry name" value="Hexapep_transf_CS"/>
</dbReference>
<dbReference type="GO" id="GO:0009245">
    <property type="term" value="P:lipid A biosynthetic process"/>
    <property type="evidence" value="ECO:0007669"/>
    <property type="project" value="UniProtKB-KW"/>
</dbReference>
<organism evidence="7 8">
    <name type="scientific">Pseudomonas umsongensis</name>
    <dbReference type="NCBI Taxonomy" id="198618"/>
    <lineage>
        <taxon>Bacteria</taxon>
        <taxon>Pseudomonadati</taxon>
        <taxon>Pseudomonadota</taxon>
        <taxon>Gammaproteobacteria</taxon>
        <taxon>Pseudomonadales</taxon>
        <taxon>Pseudomonadaceae</taxon>
        <taxon>Pseudomonas</taxon>
    </lineage>
</organism>
<evidence type="ECO:0000256" key="3">
    <source>
        <dbReference type="ARBA" id="ARBA00022679"/>
    </source>
</evidence>
<reference evidence="7 8" key="1">
    <citation type="submission" date="2020-04" db="EMBL/GenBank/DDBJ databases">
        <authorList>
            <person name="Yao Y."/>
            <person name="He Z."/>
        </authorList>
    </citation>
    <scope>NUCLEOTIDE SEQUENCE [LARGE SCALE GENOMIC DNA]</scope>
    <source>
        <strain evidence="7 8">CY-1</strain>
    </source>
</reference>
<evidence type="ECO:0000313" key="7">
    <source>
        <dbReference type="EMBL" id="QJC78446.1"/>
    </source>
</evidence>